<sequence length="431" mass="49083">MLPLPTILDLDILNASSTLVKKVDPHQTNQLREQCTAFGIVTGRCDRKALIDMLKKLPSQPIIYEGFTRQDLVDFTTSRHLKLSKTAQKHLDKCTSKSAATVQGPNMTGAASQDRQVNPSSGAPVTKPGVFKGLPSKIPRTIAMPVRGPAARRVVYKSQRVTQRILQRSLKAAQRLSRTSLIQELERADHDFQFDFLCLPAEVREMVLRLVCINSTTIVHPLQQPVIARTCRLLRNEALALYYGSNRFTVFVTQPKPGVQALSDMNSWLHDLESCYVASVRSLSFVNFNACIILDVDFDIRGQRFGIVRRTAYSHPNHHRAYTPIDFERQLQDLMNHVRWGEKLHKFFPRTVSSSSMLTAFKTLILERIEQAARWTTVNGRSMLWHRRWKLLSEQWIARKGFSLSSIIGIAEILLELDSDVNSLWFANFEK</sequence>
<comment type="caution">
    <text evidence="2">The sequence shown here is derived from an EMBL/GenBank/DDBJ whole genome shotgun (WGS) entry which is preliminary data.</text>
</comment>
<dbReference type="EMBL" id="CAIJEN010000005">
    <property type="protein sequence ID" value="CAD0087328.1"/>
    <property type="molecule type" value="Genomic_DNA"/>
</dbReference>
<evidence type="ECO:0000313" key="2">
    <source>
        <dbReference type="EMBL" id="CAD0087328.1"/>
    </source>
</evidence>
<keyword evidence="3" id="KW-1185">Reference proteome</keyword>
<proteinExistence type="predicted"/>
<protein>
    <recommendedName>
        <fullName evidence="4">F-box domain-containing protein</fullName>
    </recommendedName>
</protein>
<organism evidence="2 3">
    <name type="scientific">Aureobasidium vineae</name>
    <dbReference type="NCBI Taxonomy" id="2773715"/>
    <lineage>
        <taxon>Eukaryota</taxon>
        <taxon>Fungi</taxon>
        <taxon>Dikarya</taxon>
        <taxon>Ascomycota</taxon>
        <taxon>Pezizomycotina</taxon>
        <taxon>Dothideomycetes</taxon>
        <taxon>Dothideomycetidae</taxon>
        <taxon>Dothideales</taxon>
        <taxon>Saccotheciaceae</taxon>
        <taxon>Aureobasidium</taxon>
    </lineage>
</organism>
<dbReference type="Proteomes" id="UP000716446">
    <property type="component" value="Unassembled WGS sequence"/>
</dbReference>
<reference evidence="2" key="1">
    <citation type="submission" date="2020-06" db="EMBL/GenBank/DDBJ databases">
        <authorList>
            <person name="Onetto C."/>
        </authorList>
    </citation>
    <scope>NUCLEOTIDE SEQUENCE</scope>
</reference>
<evidence type="ECO:0000313" key="3">
    <source>
        <dbReference type="Proteomes" id="UP000716446"/>
    </source>
</evidence>
<evidence type="ECO:0000256" key="1">
    <source>
        <dbReference type="SAM" id="MobiDB-lite"/>
    </source>
</evidence>
<evidence type="ECO:0008006" key="4">
    <source>
        <dbReference type="Google" id="ProtNLM"/>
    </source>
</evidence>
<feature type="region of interest" description="Disordered" evidence="1">
    <location>
        <begin position="97"/>
        <end position="130"/>
    </location>
</feature>
<accession>A0A9N8JL40</accession>
<feature type="compositionally biased region" description="Polar residues" evidence="1">
    <location>
        <begin position="97"/>
        <end position="123"/>
    </location>
</feature>
<dbReference type="AlphaFoldDB" id="A0A9N8JL40"/>
<gene>
    <name evidence="2" type="ORF">AWRI4619_LOCUS4566</name>
</gene>
<name>A0A9N8JL40_9PEZI</name>